<evidence type="ECO:0000313" key="1">
    <source>
        <dbReference type="EMBL" id="KAG0709945.1"/>
    </source>
</evidence>
<dbReference type="EMBL" id="JACEEZ010024656">
    <property type="protein sequence ID" value="KAG0709945.1"/>
    <property type="molecule type" value="Genomic_DNA"/>
</dbReference>
<gene>
    <name evidence="1" type="ORF">GWK47_023800</name>
</gene>
<keyword evidence="2" id="KW-1185">Reference proteome</keyword>
<accession>A0A8J4XLI2</accession>
<evidence type="ECO:0000313" key="2">
    <source>
        <dbReference type="Proteomes" id="UP000770661"/>
    </source>
</evidence>
<dbReference type="Proteomes" id="UP000770661">
    <property type="component" value="Unassembled WGS sequence"/>
</dbReference>
<sequence length="202" mass="22523">MLNGLEQAVPPPQVLKHRAWKLTPHTATFPTSTCSLRCAATSDQLENVLHVGYTVLHISRDETLVSVISFPPVFHCSESWWIHTQGTVPVSDLVVCSTNVLLKRFLVVGANYTASVLLSICQSSVPIASVGSWSSKRVYQADPECSLCSQSVAEPQRLLLFSQFHKSQQLNHSQLEHEAPRARVRLLNVYERFPSRQCTTDP</sequence>
<comment type="caution">
    <text evidence="1">The sequence shown here is derived from an EMBL/GenBank/DDBJ whole genome shotgun (WGS) entry which is preliminary data.</text>
</comment>
<dbReference type="AlphaFoldDB" id="A0A8J4XLI2"/>
<name>A0A8J4XLI2_CHIOP</name>
<protein>
    <submittedName>
        <fullName evidence="1">Uncharacterized protein</fullName>
    </submittedName>
</protein>
<organism evidence="1 2">
    <name type="scientific">Chionoecetes opilio</name>
    <name type="common">Atlantic snow crab</name>
    <name type="synonym">Cancer opilio</name>
    <dbReference type="NCBI Taxonomy" id="41210"/>
    <lineage>
        <taxon>Eukaryota</taxon>
        <taxon>Metazoa</taxon>
        <taxon>Ecdysozoa</taxon>
        <taxon>Arthropoda</taxon>
        <taxon>Crustacea</taxon>
        <taxon>Multicrustacea</taxon>
        <taxon>Malacostraca</taxon>
        <taxon>Eumalacostraca</taxon>
        <taxon>Eucarida</taxon>
        <taxon>Decapoda</taxon>
        <taxon>Pleocyemata</taxon>
        <taxon>Brachyura</taxon>
        <taxon>Eubrachyura</taxon>
        <taxon>Majoidea</taxon>
        <taxon>Majidae</taxon>
        <taxon>Chionoecetes</taxon>
    </lineage>
</organism>
<proteinExistence type="predicted"/>
<reference evidence="1" key="1">
    <citation type="submission" date="2020-07" db="EMBL/GenBank/DDBJ databases">
        <title>The High-quality genome of the commercially important snow crab, Chionoecetes opilio.</title>
        <authorList>
            <person name="Jeong J.-H."/>
            <person name="Ryu S."/>
        </authorList>
    </citation>
    <scope>NUCLEOTIDE SEQUENCE</scope>
    <source>
        <strain evidence="1">MADBK_172401_WGS</strain>
        <tissue evidence="1">Digestive gland</tissue>
    </source>
</reference>